<sequence>MTRLLNITLSPPWLIARLPGLFRIAGWSLNRPGLTIADTVAWLEVRDADLPLGVDPLDLLNRRLAEQGLDNAAGLMTARDVRRFCVAASADESIRAESLVTLGLTNGSILDEQGQPSGPVGAFPVGTINLLVALSEPLGDGALLEALALAATARTAALLAEGGRIVGTGTDCILVACPPAARGQDYAGLHTAIGRHLTKAVYRAVRQARHEWETENASLLRQIGLA</sequence>
<gene>
    <name evidence="1" type="ORF">K678_07707</name>
</gene>
<dbReference type="InterPro" id="IPR052209">
    <property type="entry name" value="CbiZ"/>
</dbReference>
<proteinExistence type="predicted"/>
<dbReference type="RefSeq" id="WP_021131891.1">
    <property type="nucleotide sequence ID" value="NZ_AQPH01000022.1"/>
</dbReference>
<evidence type="ECO:0000313" key="1">
    <source>
        <dbReference type="EMBL" id="EPY02052.1"/>
    </source>
</evidence>
<dbReference type="Pfam" id="PF01955">
    <property type="entry name" value="CbiZ"/>
    <property type="match status" value="1"/>
</dbReference>
<dbReference type="eggNOG" id="COG1865">
    <property type="taxonomic scope" value="Bacteria"/>
</dbReference>
<dbReference type="AlphaFoldDB" id="S9S844"/>
<dbReference type="PANTHER" id="PTHR35336:SF5">
    <property type="entry name" value="ADENOSYLCOBINAMIDE AMIDOHYDROLASE"/>
    <property type="match status" value="1"/>
</dbReference>
<organism evidence="1 2">
    <name type="scientific">Magnetospirillum fulvum MGU-K5</name>
    <dbReference type="NCBI Taxonomy" id="1316936"/>
    <lineage>
        <taxon>Bacteria</taxon>
        <taxon>Pseudomonadati</taxon>
        <taxon>Pseudomonadota</taxon>
        <taxon>Alphaproteobacteria</taxon>
        <taxon>Rhodospirillales</taxon>
        <taxon>Rhodospirillaceae</taxon>
        <taxon>Magnetospirillum</taxon>
    </lineage>
</organism>
<dbReference type="InterPro" id="IPR002808">
    <property type="entry name" value="AdoCbi_amidolase"/>
</dbReference>
<reference evidence="1 2" key="1">
    <citation type="submission" date="2013-04" db="EMBL/GenBank/DDBJ databases">
        <authorList>
            <person name="Kuznetsov B."/>
            <person name="Ivanovsky R."/>
        </authorList>
    </citation>
    <scope>NUCLEOTIDE SEQUENCE [LARGE SCALE GENOMIC DNA]</scope>
    <source>
        <strain evidence="1 2">MGU-K5</strain>
    </source>
</reference>
<comment type="caution">
    <text evidence="1">The sequence shown here is derived from an EMBL/GenBank/DDBJ whole genome shotgun (WGS) entry which is preliminary data.</text>
</comment>
<evidence type="ECO:0008006" key="3">
    <source>
        <dbReference type="Google" id="ProtNLM"/>
    </source>
</evidence>
<evidence type="ECO:0000313" key="2">
    <source>
        <dbReference type="Proteomes" id="UP000015350"/>
    </source>
</evidence>
<dbReference type="Proteomes" id="UP000015350">
    <property type="component" value="Unassembled WGS sequence"/>
</dbReference>
<dbReference type="STRING" id="1316936.K678_07707"/>
<protein>
    <recommendedName>
        <fullName evidence="3">Adenosylcobinamide amidohydrolase</fullName>
    </recommendedName>
</protein>
<dbReference type="PANTHER" id="PTHR35336">
    <property type="entry name" value="ADENOSYLCOBINAMIDE AMIDOHYDROLASE"/>
    <property type="match status" value="1"/>
</dbReference>
<name>S9S844_MAGFU</name>
<accession>S9S844</accession>
<dbReference type="EMBL" id="AQPH01000022">
    <property type="protein sequence ID" value="EPY02052.1"/>
    <property type="molecule type" value="Genomic_DNA"/>
</dbReference>